<name>A0A4S1W8S3_9SPHN</name>
<reference evidence="2 3" key="1">
    <citation type="submission" date="2019-04" db="EMBL/GenBank/DDBJ databases">
        <title>Sphingomonas psychrotolerans sp. nov., isolated from soil in the Tianshan Mountains, Xinjiang, China.</title>
        <authorList>
            <person name="Luo Y."/>
            <person name="Sheng H."/>
        </authorList>
    </citation>
    <scope>NUCLEOTIDE SEQUENCE [LARGE SCALE GENOMIC DNA]</scope>
    <source>
        <strain evidence="2 3">KIS18-15</strain>
    </source>
</reference>
<dbReference type="AlphaFoldDB" id="A0A4S1W8S3"/>
<comment type="caution">
    <text evidence="2">The sequence shown here is derived from an EMBL/GenBank/DDBJ whole genome shotgun (WGS) entry which is preliminary data.</text>
</comment>
<feature type="compositionally biased region" description="Low complexity" evidence="1">
    <location>
        <begin position="121"/>
        <end position="138"/>
    </location>
</feature>
<proteinExistence type="predicted"/>
<dbReference type="Proteomes" id="UP000309848">
    <property type="component" value="Unassembled WGS sequence"/>
</dbReference>
<evidence type="ECO:0000256" key="1">
    <source>
        <dbReference type="SAM" id="MobiDB-lite"/>
    </source>
</evidence>
<gene>
    <name evidence="2" type="ORF">E5A74_16755</name>
</gene>
<protein>
    <submittedName>
        <fullName evidence="2">Uncharacterized protein</fullName>
    </submittedName>
</protein>
<dbReference type="OrthoDB" id="7583237at2"/>
<keyword evidence="3" id="KW-1185">Reference proteome</keyword>
<feature type="region of interest" description="Disordered" evidence="1">
    <location>
        <begin position="121"/>
        <end position="144"/>
    </location>
</feature>
<dbReference type="EMBL" id="SRXU01000008">
    <property type="protein sequence ID" value="TGX39169.1"/>
    <property type="molecule type" value="Genomic_DNA"/>
</dbReference>
<sequence length="144" mass="13848">MQLLGLGAMIGALGQAIRAIVGLKKVNDAVSNTSTSVSQAIDPSRMVTSLVIGAIAGSLASVSLITDIHAIASAQIVALLGAGYSGADFIEGFMSRVNAAPGTPAGQEAIGVATPAAATPALPDPNAAAAAPAVTGPTSDDAVG</sequence>
<dbReference type="RefSeq" id="WP_135986786.1">
    <property type="nucleotide sequence ID" value="NZ_JAASQM010000001.1"/>
</dbReference>
<accession>A0A4S1W8S3</accession>
<evidence type="ECO:0000313" key="2">
    <source>
        <dbReference type="EMBL" id="TGX39169.1"/>
    </source>
</evidence>
<organism evidence="2 3">
    <name type="scientific">Sphingomonas naasensis</name>
    <dbReference type="NCBI Taxonomy" id="1344951"/>
    <lineage>
        <taxon>Bacteria</taxon>
        <taxon>Pseudomonadati</taxon>
        <taxon>Pseudomonadota</taxon>
        <taxon>Alphaproteobacteria</taxon>
        <taxon>Sphingomonadales</taxon>
        <taxon>Sphingomonadaceae</taxon>
        <taxon>Sphingomonas</taxon>
    </lineage>
</organism>
<evidence type="ECO:0000313" key="3">
    <source>
        <dbReference type="Proteomes" id="UP000309848"/>
    </source>
</evidence>